<comment type="subcellular location">
    <subcellularLocation>
        <location evidence="1">Membrane</location>
        <topology evidence="1">Multi-pass membrane protein</topology>
    </subcellularLocation>
</comment>
<keyword evidence="16" id="KW-1185">Reference proteome</keyword>
<keyword evidence="12" id="KW-0012">Acyltransferase</keyword>
<evidence type="ECO:0000256" key="2">
    <source>
        <dbReference type="ARBA" id="ARBA00006675"/>
    </source>
</evidence>
<evidence type="ECO:0000256" key="1">
    <source>
        <dbReference type="ARBA" id="ARBA00004141"/>
    </source>
</evidence>
<dbReference type="OrthoDB" id="406287at2759"/>
<keyword evidence="11" id="KW-1208">Phospholipid metabolism</keyword>
<reference evidence="15" key="1">
    <citation type="submission" date="2022-07" db="EMBL/GenBank/DDBJ databases">
        <title>Genome analysis of Parmales, a sister group of diatoms, reveals the evolutionary specialization of diatoms from phago-mixotrophs to photoautotrophs.</title>
        <authorList>
            <person name="Ban H."/>
            <person name="Sato S."/>
            <person name="Yoshikawa S."/>
            <person name="Kazumasa Y."/>
            <person name="Nakamura Y."/>
            <person name="Ichinomiya M."/>
            <person name="Saitoh K."/>
            <person name="Sato N."/>
            <person name="Blanc-Mathieu R."/>
            <person name="Endo H."/>
            <person name="Kuwata A."/>
            <person name="Ogata H."/>
        </authorList>
    </citation>
    <scope>NUCLEOTIDE SEQUENCE</scope>
</reference>
<evidence type="ECO:0000256" key="6">
    <source>
        <dbReference type="ARBA" id="ARBA00022692"/>
    </source>
</evidence>
<comment type="caution">
    <text evidence="15">The sequence shown here is derived from an EMBL/GenBank/DDBJ whole genome shotgun (WGS) entry which is preliminary data.</text>
</comment>
<dbReference type="Proteomes" id="UP001165082">
    <property type="component" value="Unassembled WGS sequence"/>
</dbReference>
<feature type="transmembrane region" description="Helical" evidence="14">
    <location>
        <begin position="156"/>
        <end position="175"/>
    </location>
</feature>
<feature type="compositionally biased region" description="Basic and acidic residues" evidence="13">
    <location>
        <begin position="21"/>
        <end position="33"/>
    </location>
</feature>
<keyword evidence="5" id="KW-0808">Transferase</keyword>
<evidence type="ECO:0000256" key="9">
    <source>
        <dbReference type="ARBA" id="ARBA00023136"/>
    </source>
</evidence>
<evidence type="ECO:0000256" key="13">
    <source>
        <dbReference type="SAM" id="MobiDB-lite"/>
    </source>
</evidence>
<proteinExistence type="inferred from homology"/>
<evidence type="ECO:0000313" key="16">
    <source>
        <dbReference type="Proteomes" id="UP001165082"/>
    </source>
</evidence>
<evidence type="ECO:0000256" key="10">
    <source>
        <dbReference type="ARBA" id="ARBA00023209"/>
    </source>
</evidence>
<dbReference type="PANTHER" id="PTHR31201:SF1">
    <property type="entry name" value="GLYCEROPHOSPHOCHOLINE ACYLTRANSFERASE 1"/>
    <property type="match status" value="1"/>
</dbReference>
<dbReference type="GO" id="GO:0006656">
    <property type="term" value="P:phosphatidylcholine biosynthetic process"/>
    <property type="evidence" value="ECO:0007669"/>
    <property type="project" value="TreeGrafter"/>
</dbReference>
<dbReference type="EMBL" id="BRXZ01000077">
    <property type="protein sequence ID" value="GMI04529.1"/>
    <property type="molecule type" value="Genomic_DNA"/>
</dbReference>
<evidence type="ECO:0000256" key="12">
    <source>
        <dbReference type="ARBA" id="ARBA00023315"/>
    </source>
</evidence>
<feature type="transmembrane region" description="Helical" evidence="14">
    <location>
        <begin position="326"/>
        <end position="351"/>
    </location>
</feature>
<gene>
    <name evidence="15" type="ORF">TrRE_jg2721</name>
</gene>
<evidence type="ECO:0000256" key="8">
    <source>
        <dbReference type="ARBA" id="ARBA00023098"/>
    </source>
</evidence>
<evidence type="ECO:0000313" key="15">
    <source>
        <dbReference type="EMBL" id="GMI04529.1"/>
    </source>
</evidence>
<comment type="similarity">
    <text evidence="2">Belongs to the GPC1 family.</text>
</comment>
<dbReference type="PANTHER" id="PTHR31201">
    <property type="entry name" value="OS01G0585100 PROTEIN"/>
    <property type="match status" value="1"/>
</dbReference>
<dbReference type="GO" id="GO:0016020">
    <property type="term" value="C:membrane"/>
    <property type="evidence" value="ECO:0007669"/>
    <property type="project" value="UniProtKB-SubCell"/>
</dbReference>
<keyword evidence="9 14" id="KW-0472">Membrane</keyword>
<accession>A0A9W7CH07</accession>
<organism evidence="15 16">
    <name type="scientific">Triparma retinervis</name>
    <dbReference type="NCBI Taxonomy" id="2557542"/>
    <lineage>
        <taxon>Eukaryota</taxon>
        <taxon>Sar</taxon>
        <taxon>Stramenopiles</taxon>
        <taxon>Ochrophyta</taxon>
        <taxon>Bolidophyceae</taxon>
        <taxon>Parmales</taxon>
        <taxon>Triparmaceae</taxon>
        <taxon>Triparma</taxon>
    </lineage>
</organism>
<evidence type="ECO:0000256" key="3">
    <source>
        <dbReference type="ARBA" id="ARBA00019082"/>
    </source>
</evidence>
<evidence type="ECO:0000256" key="5">
    <source>
        <dbReference type="ARBA" id="ARBA00022679"/>
    </source>
</evidence>
<evidence type="ECO:0000256" key="4">
    <source>
        <dbReference type="ARBA" id="ARBA00022516"/>
    </source>
</evidence>
<evidence type="ECO:0000256" key="14">
    <source>
        <dbReference type="SAM" id="Phobius"/>
    </source>
</evidence>
<keyword evidence="8" id="KW-0443">Lipid metabolism</keyword>
<feature type="transmembrane region" description="Helical" evidence="14">
    <location>
        <begin position="357"/>
        <end position="377"/>
    </location>
</feature>
<keyword evidence="6 14" id="KW-0812">Transmembrane</keyword>
<feature type="region of interest" description="Disordered" evidence="13">
    <location>
        <begin position="455"/>
        <end position="511"/>
    </location>
</feature>
<sequence length="535" mass="61526">MGRLKPHESQNNFVARRKQRKEKDGEPEASQREIELKRKQKALILLKQTKKRPKVDRFGKPLNDGTYEAVFVEQQKGASVAAVGGNKFAPVFKDPKKVNLRSDKGAKFVFTVLLSVGLLCMMIMYPHYVPLYYVASIIPLFLYRFVTYYLVSRHHFCLEVCYFINYTLLAYILVVPDMPEVFMGAFTLSMSVGIGSTLILNFKMVFSDIQQFINMYMHVSPAVTCFAIRWLASQETPLIGSFTVCPKYSADSCPFLVDFYAALRYFFVFPIAGYASHMLLFNFWVWVVPHPNLHKRRNYCNTFIKLMQGGFGDRWVRMVSVFGRKWALWVYSLAQIAWAGAFLVAVSPLYYSEIAAMVYLGVLMVQIIGNGGSFYAYKLRKLDEVERKVKQYEGEDEDEDTVLENEFFADEEEAAPGDERYGGGWTMRGKGSKRRQISTVIRTVNRFKVSTTGYGRAHRAEMSRRSNDGKKVRVADLERGKGVREEEREEERRGRRGKKKGAGKKVENEREEYVGKLAAERRLECQKSARPSVPY</sequence>
<feature type="transmembrane region" description="Helical" evidence="14">
    <location>
        <begin position="212"/>
        <end position="232"/>
    </location>
</feature>
<dbReference type="InterPro" id="IPR021261">
    <property type="entry name" value="GPCAT"/>
</dbReference>
<evidence type="ECO:0000256" key="11">
    <source>
        <dbReference type="ARBA" id="ARBA00023264"/>
    </source>
</evidence>
<dbReference type="AlphaFoldDB" id="A0A9W7CH07"/>
<name>A0A9W7CH07_9STRA</name>
<feature type="compositionally biased region" description="Basic residues" evidence="13">
    <location>
        <begin position="494"/>
        <end position="503"/>
    </location>
</feature>
<keyword evidence="7 14" id="KW-1133">Transmembrane helix</keyword>
<feature type="transmembrane region" description="Helical" evidence="14">
    <location>
        <begin position="106"/>
        <end position="125"/>
    </location>
</feature>
<protein>
    <recommendedName>
        <fullName evidence="3">Glycerophosphocholine acyltransferase 1</fullName>
    </recommendedName>
</protein>
<dbReference type="GO" id="GO:0016746">
    <property type="term" value="F:acyltransferase activity"/>
    <property type="evidence" value="ECO:0007669"/>
    <property type="project" value="UniProtKB-KW"/>
</dbReference>
<keyword evidence="10" id="KW-0594">Phospholipid biosynthesis</keyword>
<evidence type="ECO:0000256" key="7">
    <source>
        <dbReference type="ARBA" id="ARBA00022989"/>
    </source>
</evidence>
<feature type="compositionally biased region" description="Basic and acidic residues" evidence="13">
    <location>
        <begin position="458"/>
        <end position="493"/>
    </location>
</feature>
<feature type="region of interest" description="Disordered" evidence="13">
    <location>
        <begin position="1"/>
        <end position="33"/>
    </location>
</feature>
<dbReference type="Pfam" id="PF10998">
    <property type="entry name" value="DUF2838"/>
    <property type="match status" value="1"/>
</dbReference>
<feature type="transmembrane region" description="Helical" evidence="14">
    <location>
        <begin position="181"/>
        <end position="200"/>
    </location>
</feature>
<feature type="transmembrane region" description="Helical" evidence="14">
    <location>
        <begin position="265"/>
        <end position="287"/>
    </location>
</feature>
<keyword evidence="4" id="KW-0444">Lipid biosynthesis</keyword>
<feature type="transmembrane region" description="Helical" evidence="14">
    <location>
        <begin position="131"/>
        <end position="151"/>
    </location>
</feature>